<evidence type="ECO:0000313" key="2">
    <source>
        <dbReference type="EMBL" id="GMA21422.1"/>
    </source>
</evidence>
<protein>
    <recommendedName>
        <fullName evidence="4">Cobalamin biosynthesis protein CbiX</fullName>
    </recommendedName>
</protein>
<sequence length="272" mass="29186">MSLPTTVRARGGGVPARVTGAPTRAPDLVLVQTTPPSRHRTAMLDCLVRAISGRRPGIEVHVAQPAGMWPSLEEIVVDLDRRGRQGVLVPLLLARLPQLPPELLTPVPARGVVSGGVLGPDPMLASILLDRVYSCGAQLGDTIIIAGPHEHPGAADDLQLVAEHVRRSWPGRVLVAERPDAATVTATLEAARTPTHRAVVLAPYVLTEDTFTESLRDVPVDRVARPLTCTATLVSLVESRYETGRVRLERDAELATGRREVPWPAGVHRVTA</sequence>
<feature type="region of interest" description="Disordered" evidence="1">
    <location>
        <begin position="1"/>
        <end position="21"/>
    </location>
</feature>
<name>A0ABQ6HTX2_9MICO</name>
<dbReference type="RefSeq" id="WP_241441660.1">
    <property type="nucleotide sequence ID" value="NZ_BSUJ01000001.1"/>
</dbReference>
<proteinExistence type="predicted"/>
<evidence type="ECO:0008006" key="4">
    <source>
        <dbReference type="Google" id="ProtNLM"/>
    </source>
</evidence>
<comment type="caution">
    <text evidence="2">The sequence shown here is derived from an EMBL/GenBank/DDBJ whole genome shotgun (WGS) entry which is preliminary data.</text>
</comment>
<reference evidence="3" key="1">
    <citation type="journal article" date="2019" name="Int. J. Syst. Evol. Microbiol.">
        <title>The Global Catalogue of Microorganisms (GCM) 10K type strain sequencing project: providing services to taxonomists for standard genome sequencing and annotation.</title>
        <authorList>
            <consortium name="The Broad Institute Genomics Platform"/>
            <consortium name="The Broad Institute Genome Sequencing Center for Infectious Disease"/>
            <person name="Wu L."/>
            <person name="Ma J."/>
        </authorList>
    </citation>
    <scope>NUCLEOTIDE SEQUENCE [LARGE SCALE GENOMIC DNA]</scope>
    <source>
        <strain evidence="3">NBRC 105830</strain>
    </source>
</reference>
<dbReference type="EMBL" id="BSUJ01000001">
    <property type="protein sequence ID" value="GMA21422.1"/>
    <property type="molecule type" value="Genomic_DNA"/>
</dbReference>
<organism evidence="2 3">
    <name type="scientific">Arsenicicoccus piscis</name>
    <dbReference type="NCBI Taxonomy" id="673954"/>
    <lineage>
        <taxon>Bacteria</taxon>
        <taxon>Bacillati</taxon>
        <taxon>Actinomycetota</taxon>
        <taxon>Actinomycetes</taxon>
        <taxon>Micrococcales</taxon>
        <taxon>Intrasporangiaceae</taxon>
        <taxon>Arsenicicoccus</taxon>
    </lineage>
</organism>
<accession>A0ABQ6HTX2</accession>
<dbReference type="SUPFAM" id="SSF53800">
    <property type="entry name" value="Chelatase"/>
    <property type="match status" value="1"/>
</dbReference>
<keyword evidence="3" id="KW-1185">Reference proteome</keyword>
<evidence type="ECO:0000313" key="3">
    <source>
        <dbReference type="Proteomes" id="UP001157109"/>
    </source>
</evidence>
<evidence type="ECO:0000256" key="1">
    <source>
        <dbReference type="SAM" id="MobiDB-lite"/>
    </source>
</evidence>
<dbReference type="Proteomes" id="UP001157109">
    <property type="component" value="Unassembled WGS sequence"/>
</dbReference>
<gene>
    <name evidence="2" type="ORF">GCM10025862_34430</name>
</gene>